<protein>
    <submittedName>
        <fullName evidence="2">Uncharacterized protein</fullName>
    </submittedName>
</protein>
<feature type="non-terminal residue" evidence="2">
    <location>
        <position position="109"/>
    </location>
</feature>
<evidence type="ECO:0000313" key="2">
    <source>
        <dbReference type="EMBL" id="GFD52171.1"/>
    </source>
</evidence>
<feature type="non-terminal residue" evidence="2">
    <location>
        <position position="1"/>
    </location>
</feature>
<sequence>HNDYKPPARPNLTFDASTPTPFYARFYLSGSGPTPSLAPRVAAVLPATGGAGCPGCPARPPAALPAAHRRNAGGPAARGPRYLPGYHPQRARPERPAAGATLPQHRRRA</sequence>
<comment type="caution">
    <text evidence="2">The sequence shown here is derived from an EMBL/GenBank/DDBJ whole genome shotgun (WGS) entry which is preliminary data.</text>
</comment>
<accession>A0A699X4X2</accession>
<reference evidence="2" key="1">
    <citation type="journal article" date="2019" name="Sci. Rep.">
        <title>Draft genome of Tanacetum cinerariifolium, the natural source of mosquito coil.</title>
        <authorList>
            <person name="Yamashiro T."/>
            <person name="Shiraishi A."/>
            <person name="Satake H."/>
            <person name="Nakayama K."/>
        </authorList>
    </citation>
    <scope>NUCLEOTIDE SEQUENCE</scope>
</reference>
<dbReference type="EMBL" id="BKCJ011778796">
    <property type="protein sequence ID" value="GFD52171.1"/>
    <property type="molecule type" value="Genomic_DNA"/>
</dbReference>
<organism evidence="2">
    <name type="scientific">Tanacetum cinerariifolium</name>
    <name type="common">Dalmatian daisy</name>
    <name type="synonym">Chrysanthemum cinerariifolium</name>
    <dbReference type="NCBI Taxonomy" id="118510"/>
    <lineage>
        <taxon>Eukaryota</taxon>
        <taxon>Viridiplantae</taxon>
        <taxon>Streptophyta</taxon>
        <taxon>Embryophyta</taxon>
        <taxon>Tracheophyta</taxon>
        <taxon>Spermatophyta</taxon>
        <taxon>Magnoliopsida</taxon>
        <taxon>eudicotyledons</taxon>
        <taxon>Gunneridae</taxon>
        <taxon>Pentapetalae</taxon>
        <taxon>asterids</taxon>
        <taxon>campanulids</taxon>
        <taxon>Asterales</taxon>
        <taxon>Asteraceae</taxon>
        <taxon>Asteroideae</taxon>
        <taxon>Anthemideae</taxon>
        <taxon>Anthemidinae</taxon>
        <taxon>Tanacetum</taxon>
    </lineage>
</organism>
<evidence type="ECO:0000256" key="1">
    <source>
        <dbReference type="SAM" id="MobiDB-lite"/>
    </source>
</evidence>
<name>A0A699X4X2_TANCI</name>
<gene>
    <name evidence="2" type="ORF">Tci_924140</name>
</gene>
<feature type="region of interest" description="Disordered" evidence="1">
    <location>
        <begin position="52"/>
        <end position="109"/>
    </location>
</feature>
<proteinExistence type="predicted"/>
<dbReference type="AlphaFoldDB" id="A0A699X4X2"/>